<protein>
    <recommendedName>
        <fullName evidence="4">DNA-3-methyladenine glycosylase II</fullName>
        <ecNumber evidence="4">3.2.2.21</ecNumber>
    </recommendedName>
    <alternativeName>
        <fullName evidence="8">3-methyladenine DNA glycosidase</fullName>
    </alternativeName>
</protein>
<dbReference type="GO" id="GO:0003677">
    <property type="term" value="F:DNA binding"/>
    <property type="evidence" value="ECO:0007669"/>
    <property type="project" value="InterPro"/>
</dbReference>
<organism evidence="9 10">
    <name type="scientific">Exocentrus adspersus</name>
    <dbReference type="NCBI Taxonomy" id="1586481"/>
    <lineage>
        <taxon>Eukaryota</taxon>
        <taxon>Metazoa</taxon>
        <taxon>Ecdysozoa</taxon>
        <taxon>Arthropoda</taxon>
        <taxon>Hexapoda</taxon>
        <taxon>Insecta</taxon>
        <taxon>Pterygota</taxon>
        <taxon>Neoptera</taxon>
        <taxon>Endopterygota</taxon>
        <taxon>Coleoptera</taxon>
        <taxon>Polyphaga</taxon>
        <taxon>Cucujiformia</taxon>
        <taxon>Chrysomeloidea</taxon>
        <taxon>Cerambycidae</taxon>
        <taxon>Lamiinae</taxon>
        <taxon>Acanthocinini</taxon>
        <taxon>Exocentrus</taxon>
    </lineage>
</organism>
<evidence type="ECO:0000256" key="6">
    <source>
        <dbReference type="ARBA" id="ARBA00022801"/>
    </source>
</evidence>
<dbReference type="SUPFAM" id="SSF50486">
    <property type="entry name" value="FMT C-terminal domain-like"/>
    <property type="match status" value="1"/>
</dbReference>
<dbReference type="GO" id="GO:0003905">
    <property type="term" value="F:alkylbase DNA N-glycosylase activity"/>
    <property type="evidence" value="ECO:0007669"/>
    <property type="project" value="UniProtKB-EC"/>
</dbReference>
<evidence type="ECO:0000256" key="8">
    <source>
        <dbReference type="ARBA" id="ARBA00033426"/>
    </source>
</evidence>
<dbReference type="PANTHER" id="PTHR10429">
    <property type="entry name" value="DNA-3-METHYLADENINE GLYCOSYLASE"/>
    <property type="match status" value="1"/>
</dbReference>
<comment type="function">
    <text evidence="2">Hydrolysis of the deoxyribose N-glycosidic bond to excise 3-methyladenine, and 7-methylguanine from the damaged DNA polymer formed by alkylation lesions.</text>
</comment>
<dbReference type="Gene3D" id="3.10.300.10">
    <property type="entry name" value="Methylpurine-DNA glycosylase (MPG)"/>
    <property type="match status" value="1"/>
</dbReference>
<dbReference type="EMBL" id="JANEYG010000002">
    <property type="protein sequence ID" value="KAJ8925041.1"/>
    <property type="molecule type" value="Genomic_DNA"/>
</dbReference>
<evidence type="ECO:0000256" key="5">
    <source>
        <dbReference type="ARBA" id="ARBA00022763"/>
    </source>
</evidence>
<dbReference type="GO" id="GO:0006284">
    <property type="term" value="P:base-excision repair"/>
    <property type="evidence" value="ECO:0007669"/>
    <property type="project" value="InterPro"/>
</dbReference>
<dbReference type="InterPro" id="IPR011034">
    <property type="entry name" value="Formyl_transferase-like_C_sf"/>
</dbReference>
<keyword evidence="5" id="KW-0227">DNA damage</keyword>
<comment type="caution">
    <text evidence="9">The sequence shown here is derived from an EMBL/GenBank/DDBJ whole genome shotgun (WGS) entry which is preliminary data.</text>
</comment>
<evidence type="ECO:0000256" key="2">
    <source>
        <dbReference type="ARBA" id="ARBA00002421"/>
    </source>
</evidence>
<keyword evidence="7" id="KW-0234">DNA repair</keyword>
<comment type="similarity">
    <text evidence="3">Belongs to the DNA glycosylase MPG family.</text>
</comment>
<reference evidence="9 10" key="1">
    <citation type="journal article" date="2023" name="Insect Mol. Biol.">
        <title>Genome sequencing provides insights into the evolution of gene families encoding plant cell wall-degrading enzymes in longhorned beetles.</title>
        <authorList>
            <person name="Shin N.R."/>
            <person name="Okamura Y."/>
            <person name="Kirsch R."/>
            <person name="Pauchet Y."/>
        </authorList>
    </citation>
    <scope>NUCLEOTIDE SEQUENCE [LARGE SCALE GENOMIC DNA]</scope>
    <source>
        <strain evidence="9">EAD_L_NR</strain>
    </source>
</reference>
<evidence type="ECO:0000313" key="9">
    <source>
        <dbReference type="EMBL" id="KAJ8925041.1"/>
    </source>
</evidence>
<evidence type="ECO:0000256" key="4">
    <source>
        <dbReference type="ARBA" id="ARBA00012000"/>
    </source>
</evidence>
<dbReference type="InterPro" id="IPR003180">
    <property type="entry name" value="MPG"/>
</dbReference>
<gene>
    <name evidence="9" type="ORF">NQ315_001212</name>
</gene>
<accession>A0AAV8WFN8</accession>
<evidence type="ECO:0000313" key="10">
    <source>
        <dbReference type="Proteomes" id="UP001159042"/>
    </source>
</evidence>
<evidence type="ECO:0000256" key="3">
    <source>
        <dbReference type="ARBA" id="ARBA00009232"/>
    </source>
</evidence>
<dbReference type="Proteomes" id="UP001159042">
    <property type="component" value="Unassembled WGS sequence"/>
</dbReference>
<keyword evidence="10" id="KW-1185">Reference proteome</keyword>
<comment type="catalytic activity">
    <reaction evidence="1">
        <text>Hydrolysis of alkylated DNA, releasing 3-methyladenine, 3-methylguanine, 7-methylguanine and 7-methyladenine.</text>
        <dbReference type="EC" id="3.2.2.21"/>
    </reaction>
</comment>
<dbReference type="PANTHER" id="PTHR10429:SF0">
    <property type="entry name" value="DNA-3-METHYLADENINE GLYCOSYLASE"/>
    <property type="match status" value="1"/>
</dbReference>
<dbReference type="EC" id="3.2.2.21" evidence="4"/>
<sequence>MPRSKLNIRRLLKEELNKPCVELSKYLLGKILVRKLEDDTILKGRIVETESYLGGEDKASNTYNGRQVAAKLLLDY</sequence>
<evidence type="ECO:0000256" key="1">
    <source>
        <dbReference type="ARBA" id="ARBA00000086"/>
    </source>
</evidence>
<dbReference type="AlphaFoldDB" id="A0AAV8WFN8"/>
<name>A0AAV8WFN8_9CUCU</name>
<proteinExistence type="inferred from homology"/>
<evidence type="ECO:0000256" key="7">
    <source>
        <dbReference type="ARBA" id="ARBA00023204"/>
    </source>
</evidence>
<keyword evidence="6" id="KW-0378">Hydrolase</keyword>
<dbReference type="Pfam" id="PF02245">
    <property type="entry name" value="Pur_DNA_glyco"/>
    <property type="match status" value="1"/>
</dbReference>
<dbReference type="InterPro" id="IPR036995">
    <property type="entry name" value="MPG_sf"/>
</dbReference>